<evidence type="ECO:0000313" key="2">
    <source>
        <dbReference type="EMBL" id="OMJ16871.1"/>
    </source>
</evidence>
<feature type="compositionally biased region" description="Low complexity" evidence="1">
    <location>
        <begin position="72"/>
        <end position="81"/>
    </location>
</feature>
<feature type="compositionally biased region" description="Basic residues" evidence="1">
    <location>
        <begin position="52"/>
        <end position="62"/>
    </location>
</feature>
<gene>
    <name evidence="2" type="ORF">AYI70_g6321</name>
</gene>
<accession>A0A1R1XQG4</accession>
<dbReference type="Proteomes" id="UP000187283">
    <property type="component" value="Unassembled WGS sequence"/>
</dbReference>
<proteinExistence type="predicted"/>
<feature type="region of interest" description="Disordered" evidence="1">
    <location>
        <begin position="52"/>
        <end position="81"/>
    </location>
</feature>
<dbReference type="AlphaFoldDB" id="A0A1R1XQG4"/>
<keyword evidence="3" id="KW-1185">Reference proteome</keyword>
<feature type="compositionally biased region" description="Basic and acidic residues" evidence="1">
    <location>
        <begin position="172"/>
        <end position="181"/>
    </location>
</feature>
<sequence>MGNLVSMATHSRLDNLHSGMSFIGKPEQVEESDVKPLMDSEKFEIQLAAIKPTKRARARSPFRGRQQIEGRPSPFSSSTATAPITEAAATRSAAIASRGGFQKGARSRGRGSQKWLQPLFQHERFDEESAAPPKRYPDRSATTNIASSAIQAEAQPRGSPDPDGGGGIPTNKEGHRGGGESEPRILQQFILHSKEDGRDTICIGSKEAEPASRGKELQDGIPAINLKDNQEKGLYDVPGFEGHIPEYSNQEVVQKILALLL</sequence>
<dbReference type="EMBL" id="LSSN01002201">
    <property type="protein sequence ID" value="OMJ16871.1"/>
    <property type="molecule type" value="Genomic_DNA"/>
</dbReference>
<reference evidence="2 3" key="1">
    <citation type="submission" date="2017-01" db="EMBL/GenBank/DDBJ databases">
        <authorList>
            <person name="Mah S.A."/>
            <person name="Swanson W.J."/>
            <person name="Moy G.W."/>
            <person name="Vacquier V.D."/>
        </authorList>
    </citation>
    <scope>NUCLEOTIDE SEQUENCE [LARGE SCALE GENOMIC DNA]</scope>
    <source>
        <strain evidence="2 3">GSMNP</strain>
    </source>
</reference>
<protein>
    <submittedName>
        <fullName evidence="2">Uncharacterized protein</fullName>
    </submittedName>
</protein>
<evidence type="ECO:0000256" key="1">
    <source>
        <dbReference type="SAM" id="MobiDB-lite"/>
    </source>
</evidence>
<name>A0A1R1XQG4_9FUNG</name>
<comment type="caution">
    <text evidence="2">The sequence shown here is derived from an EMBL/GenBank/DDBJ whole genome shotgun (WGS) entry which is preliminary data.</text>
</comment>
<feature type="region of interest" description="Disordered" evidence="1">
    <location>
        <begin position="149"/>
        <end position="181"/>
    </location>
</feature>
<evidence type="ECO:0000313" key="3">
    <source>
        <dbReference type="Proteomes" id="UP000187283"/>
    </source>
</evidence>
<organism evidence="2 3">
    <name type="scientific">Smittium culicis</name>
    <dbReference type="NCBI Taxonomy" id="133412"/>
    <lineage>
        <taxon>Eukaryota</taxon>
        <taxon>Fungi</taxon>
        <taxon>Fungi incertae sedis</taxon>
        <taxon>Zoopagomycota</taxon>
        <taxon>Kickxellomycotina</taxon>
        <taxon>Harpellomycetes</taxon>
        <taxon>Harpellales</taxon>
        <taxon>Legeriomycetaceae</taxon>
        <taxon>Smittium</taxon>
    </lineage>
</organism>